<organism evidence="4 5">
    <name type="scientific">Alloacidobacterium dinghuense</name>
    <dbReference type="NCBI Taxonomy" id="2763107"/>
    <lineage>
        <taxon>Bacteria</taxon>
        <taxon>Pseudomonadati</taxon>
        <taxon>Acidobacteriota</taxon>
        <taxon>Terriglobia</taxon>
        <taxon>Terriglobales</taxon>
        <taxon>Acidobacteriaceae</taxon>
        <taxon>Alloacidobacterium</taxon>
    </lineage>
</organism>
<evidence type="ECO:0000259" key="3">
    <source>
        <dbReference type="PROSITE" id="PS50022"/>
    </source>
</evidence>
<sequence length="742" mass="83101">MHVAPKTCLSKKLLARKYSTMSQKLLITSFLILLSAMSGAGAEGQTITVDATPSHVANTFSPLRALGTTVDRIPSNTTDIFFRPDQIKQILEAGWGPVTYRQNTELFVQAWHWNPKGTWSDSSGQGYFVGDAKPTNESIRHSYGYNLPHRGVTRNNGSEFDGYSRLDDGDLNTYWKSNPYLTKAFTGEDDSLHPQWVVVRLQAEEIVTNIRIAWAEPYARNYRVQYWLGKGDAMDDPEDGEWKDFPSGVVSDGKGGTVTLQVSPTPLATRYVRVLMTESSNTCDTHGKSDPRNCVGYAIKEIYLGTQTNGEFHDILHHTPGQDQTFTFSSSIDPWHQPSDLYVIPDRMESGDQVGFDLFFTSGITRGQPAMVPVALLYGTPEDAAAQITYLEKRGYPISYIEMGEEPDGQYMAPEDYATLYLQWATALHKIDPDLKLGGPVFEGVSEDIKFWPDAQGKTSWFTRFLDYLKAHNRLSDLSFMSYEHYPYYDGTCQGPWSNLFKEPEVLTHIVQVWRDDGLPANVPMFNTETNAPGGDAAVDVFGALWLGETFPAFLTAGGKASYYHHALPYSTPHPACWNSWGTYHMFTTDHNYLIKQRTSQFFATQMLTQEWAEPGDGEHRLFHAASDIKDSMGRTLVTAYAVQRPDGQWSLMVINKDYDNPHSVKIAFHDADTSTDNSYVGPVTRITFGKEQYRWHSAMRDGYADPDGPADKSTLPDGARSFVLPPASMTVLRGRISSSAK</sequence>
<dbReference type="InterPro" id="IPR013780">
    <property type="entry name" value="Glyco_hydro_b"/>
</dbReference>
<proteinExistence type="predicted"/>
<dbReference type="Proteomes" id="UP000515312">
    <property type="component" value="Chromosome"/>
</dbReference>
<name>A0A7G8BEC0_9BACT</name>
<dbReference type="Gene3D" id="3.20.20.80">
    <property type="entry name" value="Glycosidases"/>
    <property type="match status" value="1"/>
</dbReference>
<feature type="chain" id="PRO_5028855617" evidence="2">
    <location>
        <begin position="41"/>
        <end position="742"/>
    </location>
</feature>
<dbReference type="SUPFAM" id="SSF51445">
    <property type="entry name" value="(Trans)glycosidases"/>
    <property type="match status" value="1"/>
</dbReference>
<accession>A0A7G8BEC0</accession>
<reference evidence="4 5" key="1">
    <citation type="submission" date="2020-08" db="EMBL/GenBank/DDBJ databases">
        <title>Edaphobacter telluris sp. nov. and Acidobacterium dinghuensis sp. nov., two acidobacteria isolated from forest soil.</title>
        <authorList>
            <person name="Fu J."/>
            <person name="Qiu L."/>
        </authorList>
    </citation>
    <scope>NUCLEOTIDE SEQUENCE [LARGE SCALE GENOMIC DNA]</scope>
    <source>
        <strain evidence="4">4Y35</strain>
    </source>
</reference>
<dbReference type="EMBL" id="CP060394">
    <property type="protein sequence ID" value="QNI30890.1"/>
    <property type="molecule type" value="Genomic_DNA"/>
</dbReference>
<evidence type="ECO:0000313" key="4">
    <source>
        <dbReference type="EMBL" id="QNI30890.1"/>
    </source>
</evidence>
<dbReference type="PROSITE" id="PS50022">
    <property type="entry name" value="FA58C_3"/>
    <property type="match status" value="1"/>
</dbReference>
<evidence type="ECO:0000256" key="1">
    <source>
        <dbReference type="SAM" id="MobiDB-lite"/>
    </source>
</evidence>
<gene>
    <name evidence="4" type="ORF">H7849_17455</name>
</gene>
<dbReference type="Gene3D" id="2.60.40.1180">
    <property type="entry name" value="Golgi alpha-mannosidase II"/>
    <property type="match status" value="1"/>
</dbReference>
<dbReference type="InterPro" id="IPR017853">
    <property type="entry name" value="GH"/>
</dbReference>
<dbReference type="AlphaFoldDB" id="A0A7G8BEC0"/>
<feature type="signal peptide" evidence="2">
    <location>
        <begin position="1"/>
        <end position="40"/>
    </location>
</feature>
<dbReference type="InterPro" id="IPR000421">
    <property type="entry name" value="FA58C"/>
</dbReference>
<dbReference type="Gene3D" id="2.60.120.260">
    <property type="entry name" value="Galactose-binding domain-like"/>
    <property type="match status" value="1"/>
</dbReference>
<protein>
    <submittedName>
        <fullName evidence="4">Discoidin domain-containing protein</fullName>
    </submittedName>
</protein>
<keyword evidence="5" id="KW-1185">Reference proteome</keyword>
<dbReference type="KEGG" id="adin:H7849_17455"/>
<evidence type="ECO:0000313" key="5">
    <source>
        <dbReference type="Proteomes" id="UP000515312"/>
    </source>
</evidence>
<keyword evidence="2" id="KW-0732">Signal</keyword>
<dbReference type="Pfam" id="PF00754">
    <property type="entry name" value="F5_F8_type_C"/>
    <property type="match status" value="1"/>
</dbReference>
<evidence type="ECO:0000256" key="2">
    <source>
        <dbReference type="SAM" id="SignalP"/>
    </source>
</evidence>
<feature type="domain" description="F5/8 type C" evidence="3">
    <location>
        <begin position="132"/>
        <end position="274"/>
    </location>
</feature>
<dbReference type="InterPro" id="IPR008979">
    <property type="entry name" value="Galactose-bd-like_sf"/>
</dbReference>
<feature type="region of interest" description="Disordered" evidence="1">
    <location>
        <begin position="701"/>
        <end position="722"/>
    </location>
</feature>
<dbReference type="SUPFAM" id="SSF49785">
    <property type="entry name" value="Galactose-binding domain-like"/>
    <property type="match status" value="1"/>
</dbReference>